<comment type="caution">
    <text evidence="2">The sequence shown here is derived from an EMBL/GenBank/DDBJ whole genome shotgun (WGS) entry which is preliminary data.</text>
</comment>
<feature type="transmembrane region" description="Helical" evidence="1">
    <location>
        <begin position="330"/>
        <end position="349"/>
    </location>
</feature>
<feature type="transmembrane region" description="Helical" evidence="1">
    <location>
        <begin position="7"/>
        <end position="25"/>
    </location>
</feature>
<dbReference type="InterPro" id="IPR018580">
    <property type="entry name" value="Uncharacterised_YfhO"/>
</dbReference>
<dbReference type="PANTHER" id="PTHR38454">
    <property type="entry name" value="INTEGRAL MEMBRANE PROTEIN-RELATED"/>
    <property type="match status" value="1"/>
</dbReference>
<keyword evidence="1" id="KW-0812">Transmembrane</keyword>
<evidence type="ECO:0000256" key="1">
    <source>
        <dbReference type="SAM" id="Phobius"/>
    </source>
</evidence>
<feature type="transmembrane region" description="Helical" evidence="1">
    <location>
        <begin position="175"/>
        <end position="194"/>
    </location>
</feature>
<protein>
    <recommendedName>
        <fullName evidence="4">Membrane protein 6-pyruvoyl-tetrahydropterin synthase-related domain-containing protein</fullName>
    </recommendedName>
</protein>
<evidence type="ECO:0000313" key="3">
    <source>
        <dbReference type="Proteomes" id="UP000177396"/>
    </source>
</evidence>
<proteinExistence type="predicted"/>
<feature type="transmembrane region" description="Helical" evidence="1">
    <location>
        <begin position="228"/>
        <end position="247"/>
    </location>
</feature>
<dbReference type="AlphaFoldDB" id="A0A1F5YJF6"/>
<feature type="transmembrane region" description="Helical" evidence="1">
    <location>
        <begin position="354"/>
        <end position="373"/>
    </location>
</feature>
<reference evidence="2 3" key="1">
    <citation type="journal article" date="2016" name="Nat. Commun.">
        <title>Thousands of microbial genomes shed light on interconnected biogeochemical processes in an aquifer system.</title>
        <authorList>
            <person name="Anantharaman K."/>
            <person name="Brown C.T."/>
            <person name="Hug L.A."/>
            <person name="Sharon I."/>
            <person name="Castelle C.J."/>
            <person name="Probst A.J."/>
            <person name="Thomas B.C."/>
            <person name="Singh A."/>
            <person name="Wilkins M.J."/>
            <person name="Karaoz U."/>
            <person name="Brodie E.L."/>
            <person name="Williams K.H."/>
            <person name="Hubbard S.S."/>
            <person name="Banfield J.F."/>
        </authorList>
    </citation>
    <scope>NUCLEOTIDE SEQUENCE [LARGE SCALE GENOMIC DNA]</scope>
</reference>
<accession>A0A1F5YJF6</accession>
<organism evidence="2 3">
    <name type="scientific">Candidatus Gottesmanbacteria bacterium RBG_16_38_7b</name>
    <dbReference type="NCBI Taxonomy" id="1798372"/>
    <lineage>
        <taxon>Bacteria</taxon>
        <taxon>Candidatus Gottesmaniibacteriota</taxon>
    </lineage>
</organism>
<dbReference type="Proteomes" id="UP000177396">
    <property type="component" value="Unassembled WGS sequence"/>
</dbReference>
<feature type="transmembrane region" description="Helical" evidence="1">
    <location>
        <begin position="254"/>
        <end position="274"/>
    </location>
</feature>
<evidence type="ECO:0008006" key="4">
    <source>
        <dbReference type="Google" id="ProtNLM"/>
    </source>
</evidence>
<feature type="transmembrane region" description="Helical" evidence="1">
    <location>
        <begin position="469"/>
        <end position="489"/>
    </location>
</feature>
<keyword evidence="1" id="KW-0472">Membrane</keyword>
<name>A0A1F5YJF6_9BACT</name>
<dbReference type="EMBL" id="MFJB01000034">
    <property type="protein sequence ID" value="OGG00097.1"/>
    <property type="molecule type" value="Genomic_DNA"/>
</dbReference>
<feature type="transmembrane region" description="Helical" evidence="1">
    <location>
        <begin position="113"/>
        <end position="143"/>
    </location>
</feature>
<dbReference type="Pfam" id="PF09586">
    <property type="entry name" value="YfhO"/>
    <property type="match status" value="1"/>
</dbReference>
<evidence type="ECO:0000313" key="2">
    <source>
        <dbReference type="EMBL" id="OGG00097.1"/>
    </source>
</evidence>
<feature type="transmembrane region" description="Helical" evidence="1">
    <location>
        <begin position="150"/>
        <end position="169"/>
    </location>
</feature>
<feature type="transmembrane region" description="Helical" evidence="1">
    <location>
        <begin position="428"/>
        <end position="449"/>
    </location>
</feature>
<keyword evidence="1" id="KW-1133">Transmembrane helix</keyword>
<feature type="transmembrane region" description="Helical" evidence="1">
    <location>
        <begin position="206"/>
        <end position="222"/>
    </location>
</feature>
<dbReference type="PANTHER" id="PTHR38454:SF1">
    <property type="entry name" value="INTEGRAL MEMBRANE PROTEIN"/>
    <property type="match status" value="1"/>
</dbReference>
<sequence>MTLFKNHFCLLVFFVIVVIFYYPFLFLGKMPIPADTIVGMYHPFRDVVWDNYVSGVPFKNFLITDPVRQQYLWKKLAVEEMKKGTLPLWNPYSFSGTPLLANFQSSVFYPLNILYFILPFNLAWSLLIFMSTVLAGLFLYLYLRNLKLHPVSALFGSLTFSFSGFSIAWLEWNTILHVAAWTILALLSIDKIIFSYQRPTTNDQRPILWYLIFLFSLVSAFFAGHLQIFFYGLLLIIAYLFFRLHSLKGDNIKIFLFFVFCFLLFVITTSVQWLPTLKFINLSNRQFDQTGYSQEGFFLPLLNLVQFLAPDFFGNPVTGNYFGVWNYAEFVGYLGILGLIFTIFSLFFIRQNSILFYLLVLLFSLSLALPTPLAKLPYLINLPFLSTSQPTRFLFLSVLSAALLSSFGFDKILLIYQNINKNRPLFKKLFVVLNLLAAVYIVLWFIVLFPKIIYQDLLGVNSLVSLRNLILPSIFLVSFYLLFIFSLRIKKKFLKIMLSVILLLQVTDLLRFSWKFIPFTDSGWLYPSTKILNTIAQDRDLFRIMALDRRILPPNFSIAYKFQDISGYDPLYLKNYAGLVSSWENSKPDFALSSFNRIVTPQKIDSFMPDLLNVKYVLSFVSLNLPKLTLISREGETYLYQNNRFFPRAFLVREVIQVLNDRQEMEMMFSLEDNLKTVAVSQRNIPVENRPITPNESVVIKDYQPNLLVIETKTDIDRLLVVSDMYYPSWRAQVNGVNTPVFRVDYSLRGILVPSGISRIVMSIAL</sequence>
<feature type="transmembrane region" description="Helical" evidence="1">
    <location>
        <begin position="393"/>
        <end position="416"/>
    </location>
</feature>
<gene>
    <name evidence="2" type="ORF">A2153_01865</name>
</gene>